<dbReference type="Proteomes" id="UP000240429">
    <property type="component" value="Unassembled WGS sequence"/>
</dbReference>
<feature type="region of interest" description="Disordered" evidence="1">
    <location>
        <begin position="166"/>
        <end position="209"/>
    </location>
</feature>
<name>A0A2P8Q4D8_9ACTN</name>
<sequence>MAEQQEQAAADAMTTRIGQAVMLLHGGDREEARSRFLDLWAEIGEEGDALHRCTLAHYMADTQDDPSDELAWDLRALSAADELTDKLTGDRGAGDRVTDVRGEPHPEPHPSLAVRAFYPSLHLNLAADYVKLGRSEAARGHLGAARAGMGVLGDDAYGDGVRAGIGRLQSRLDREGPDGAPEPTPRRPGQGRGPGGPGGETLGPPRREP</sequence>
<feature type="region of interest" description="Disordered" evidence="1">
    <location>
        <begin position="85"/>
        <end position="112"/>
    </location>
</feature>
<evidence type="ECO:0008006" key="4">
    <source>
        <dbReference type="Google" id="ProtNLM"/>
    </source>
</evidence>
<evidence type="ECO:0000256" key="1">
    <source>
        <dbReference type="SAM" id="MobiDB-lite"/>
    </source>
</evidence>
<evidence type="ECO:0000313" key="3">
    <source>
        <dbReference type="Proteomes" id="UP000240429"/>
    </source>
</evidence>
<dbReference type="RefSeq" id="WP_107018914.1">
    <property type="nucleotide sequence ID" value="NZ_KZ679046.1"/>
</dbReference>
<gene>
    <name evidence="2" type="ORF">C6Y14_22950</name>
</gene>
<feature type="compositionally biased region" description="Gly residues" evidence="1">
    <location>
        <begin position="190"/>
        <end position="201"/>
    </location>
</feature>
<proteinExistence type="predicted"/>
<evidence type="ECO:0000313" key="2">
    <source>
        <dbReference type="EMBL" id="PSM41111.1"/>
    </source>
</evidence>
<reference evidence="2 3" key="1">
    <citation type="submission" date="2018-03" db="EMBL/GenBank/DDBJ databases">
        <title>Streptomyces dioscori sp. nov., a novel endophytic actinobacterium isolated from bulbil of Dioscorea bulbifera L.</title>
        <authorList>
            <person name="Zhikuan W."/>
        </authorList>
    </citation>
    <scope>NUCLEOTIDE SEQUENCE [LARGE SCALE GENOMIC DNA]</scope>
    <source>
        <strain evidence="2 3">A217</strain>
    </source>
</reference>
<accession>A0A2P8Q4D8</accession>
<dbReference type="OrthoDB" id="8450665at2"/>
<dbReference type="EMBL" id="PYBJ01000016">
    <property type="protein sequence ID" value="PSM41111.1"/>
    <property type="molecule type" value="Genomic_DNA"/>
</dbReference>
<dbReference type="AlphaFoldDB" id="A0A2P8Q4D8"/>
<keyword evidence="3" id="KW-1185">Reference proteome</keyword>
<comment type="caution">
    <text evidence="2">The sequence shown here is derived from an EMBL/GenBank/DDBJ whole genome shotgun (WGS) entry which is preliminary data.</text>
</comment>
<organism evidence="2 3">
    <name type="scientific">Streptomyces dioscori</name>
    <dbReference type="NCBI Taxonomy" id="2109333"/>
    <lineage>
        <taxon>Bacteria</taxon>
        <taxon>Bacillati</taxon>
        <taxon>Actinomycetota</taxon>
        <taxon>Actinomycetes</taxon>
        <taxon>Kitasatosporales</taxon>
        <taxon>Streptomycetaceae</taxon>
        <taxon>Streptomyces</taxon>
        <taxon>Streptomyces aurantiacus group</taxon>
    </lineage>
</organism>
<feature type="compositionally biased region" description="Basic and acidic residues" evidence="1">
    <location>
        <begin position="85"/>
        <end position="108"/>
    </location>
</feature>
<protein>
    <recommendedName>
        <fullName evidence="4">Tetratricopeptide repeat protein</fullName>
    </recommendedName>
</protein>